<organism evidence="1 2">
    <name type="scientific">Romanomermis culicivorax</name>
    <name type="common">Nematode worm</name>
    <dbReference type="NCBI Taxonomy" id="13658"/>
    <lineage>
        <taxon>Eukaryota</taxon>
        <taxon>Metazoa</taxon>
        <taxon>Ecdysozoa</taxon>
        <taxon>Nematoda</taxon>
        <taxon>Enoplea</taxon>
        <taxon>Dorylaimia</taxon>
        <taxon>Mermithida</taxon>
        <taxon>Mermithoidea</taxon>
        <taxon>Mermithidae</taxon>
        <taxon>Romanomermis</taxon>
    </lineage>
</organism>
<proteinExistence type="predicted"/>
<dbReference type="AlphaFoldDB" id="A0A915HG48"/>
<evidence type="ECO:0000313" key="2">
    <source>
        <dbReference type="WBParaSite" id="nRc.2.0.1.t00588-RA"/>
    </source>
</evidence>
<dbReference type="WBParaSite" id="nRc.2.0.1.t00588-RA">
    <property type="protein sequence ID" value="nRc.2.0.1.t00588-RA"/>
    <property type="gene ID" value="nRc.2.0.1.g00588"/>
</dbReference>
<reference evidence="2" key="1">
    <citation type="submission" date="2022-11" db="UniProtKB">
        <authorList>
            <consortium name="WormBaseParasite"/>
        </authorList>
    </citation>
    <scope>IDENTIFICATION</scope>
</reference>
<keyword evidence="1" id="KW-1185">Reference proteome</keyword>
<evidence type="ECO:0000313" key="1">
    <source>
        <dbReference type="Proteomes" id="UP000887565"/>
    </source>
</evidence>
<protein>
    <submittedName>
        <fullName evidence="2">Uncharacterized protein</fullName>
    </submittedName>
</protein>
<dbReference type="Proteomes" id="UP000887565">
    <property type="component" value="Unplaced"/>
</dbReference>
<accession>A0A915HG48</accession>
<sequence>MTTGAQRLAGTAQQQPVAAVKLSPLVANAFEETLRAIYDDISIIKASPFPMATAPQSPKVGVLCEVHLCRGLVIDFPGEEPILSDDDDKE</sequence>
<name>A0A915HG48_ROMCU</name>